<sequence length="697" mass="77399">MIPKITDQPQYVILRDVEMHRVAIALVPGMLCLIFSIGLRLGCFRDRSNLYGVGSEGRRSVADSARLARLIRHGREALQVDWEVRVRKASTLFSLAWFFAWIGTVLDKDPVAYALSEVAIAELISPFMPESTVWPPIRAPSPPLPNASAVMPLAPFCAVGSKHRVECQRYRIYLVFQRFADAGHSLQLAGNITLPWPLQSVLYALCPFCILLAFRPIDRRIVQLGCLIIAATSVAASAILLLYSLYVIRPLCTLITRNNPIPSRRLRFYYAVTIHPLLVLLPVCTACRFAQLLTMPTRSAIRAAWKSVRLSFCAGAVLSVLVVLWDVLIVVWDQDWILDDNLKYPFRVLLLVHIRFGLAVVLASCIALAMSTANRGRLYRALDGCGLPVRMRATVAVAALISHGGGKKRTEESVRRAASRLRALPFSKLKEGHLCCSLATEHEAAELWQATRPVTLGEVDAFVSHSWSDNGVQKFVQREKREPLLWLDKACIDQQDVKASLVGLPVYVFGCRKLIILEGNTYSKRLCIMEIFVFLTMGRKLKDIVVLPIKDLPVLPWSEPLPRRRVPQAVAPATPSPVARSPSGSPMWKLVRHGWWGPTRAVNDVTRSFSVREARCYSPHDAERILAAIESAYGDLEPFDKAVQDLLDAAEPLPLTSPAPREGSRSSFLEMFKGLPGRSAASPRDASSPAARASRLA</sequence>
<feature type="transmembrane region" description="Helical" evidence="2">
    <location>
        <begin position="268"/>
        <end position="289"/>
    </location>
</feature>
<feature type="transmembrane region" description="Helical" evidence="2">
    <location>
        <begin position="344"/>
        <end position="370"/>
    </location>
</feature>
<reference evidence="3" key="2">
    <citation type="submission" date="2024-10" db="UniProtKB">
        <authorList>
            <consortium name="EnsemblProtists"/>
        </authorList>
    </citation>
    <scope>IDENTIFICATION</scope>
</reference>
<feature type="transmembrane region" description="Helical" evidence="2">
    <location>
        <begin position="22"/>
        <end position="41"/>
    </location>
</feature>
<keyword evidence="2" id="KW-1133">Transmembrane helix</keyword>
<evidence type="ECO:0000313" key="3">
    <source>
        <dbReference type="EnsemblProtists" id="EOD13798"/>
    </source>
</evidence>
<evidence type="ECO:0000256" key="2">
    <source>
        <dbReference type="SAM" id="Phobius"/>
    </source>
</evidence>
<keyword evidence="4" id="KW-1185">Reference proteome</keyword>
<keyword evidence="2" id="KW-0812">Transmembrane</keyword>
<feature type="compositionally biased region" description="Low complexity" evidence="1">
    <location>
        <begin position="678"/>
        <end position="697"/>
    </location>
</feature>
<name>A0A0D3IRB3_EMIH1</name>
<dbReference type="GeneID" id="17259945"/>
<feature type="transmembrane region" description="Helical" evidence="2">
    <location>
        <begin position="310"/>
        <end position="332"/>
    </location>
</feature>
<proteinExistence type="predicted"/>
<evidence type="ECO:0000313" key="4">
    <source>
        <dbReference type="Proteomes" id="UP000013827"/>
    </source>
</evidence>
<feature type="transmembrane region" description="Helical" evidence="2">
    <location>
        <begin position="196"/>
        <end position="214"/>
    </location>
</feature>
<keyword evidence="2" id="KW-0472">Membrane</keyword>
<dbReference type="HOGENOM" id="CLU_395603_0_0_1"/>
<dbReference type="Proteomes" id="UP000013827">
    <property type="component" value="Unassembled WGS sequence"/>
</dbReference>
<organism evidence="3 4">
    <name type="scientific">Emiliania huxleyi (strain CCMP1516)</name>
    <dbReference type="NCBI Taxonomy" id="280463"/>
    <lineage>
        <taxon>Eukaryota</taxon>
        <taxon>Haptista</taxon>
        <taxon>Haptophyta</taxon>
        <taxon>Prymnesiophyceae</taxon>
        <taxon>Isochrysidales</taxon>
        <taxon>Noelaerhabdaceae</taxon>
        <taxon>Emiliania</taxon>
    </lineage>
</organism>
<protein>
    <recommendedName>
        <fullName evidence="5">TIR domain-containing protein</fullName>
    </recommendedName>
</protein>
<reference evidence="4" key="1">
    <citation type="journal article" date="2013" name="Nature">
        <title>Pan genome of the phytoplankton Emiliania underpins its global distribution.</title>
        <authorList>
            <person name="Read B.A."/>
            <person name="Kegel J."/>
            <person name="Klute M.J."/>
            <person name="Kuo A."/>
            <person name="Lefebvre S.C."/>
            <person name="Maumus F."/>
            <person name="Mayer C."/>
            <person name="Miller J."/>
            <person name="Monier A."/>
            <person name="Salamov A."/>
            <person name="Young J."/>
            <person name="Aguilar M."/>
            <person name="Claverie J.M."/>
            <person name="Frickenhaus S."/>
            <person name="Gonzalez K."/>
            <person name="Herman E.K."/>
            <person name="Lin Y.C."/>
            <person name="Napier J."/>
            <person name="Ogata H."/>
            <person name="Sarno A.F."/>
            <person name="Shmutz J."/>
            <person name="Schroeder D."/>
            <person name="de Vargas C."/>
            <person name="Verret F."/>
            <person name="von Dassow P."/>
            <person name="Valentin K."/>
            <person name="Van de Peer Y."/>
            <person name="Wheeler G."/>
            <person name="Dacks J.B."/>
            <person name="Delwiche C.F."/>
            <person name="Dyhrman S.T."/>
            <person name="Glockner G."/>
            <person name="John U."/>
            <person name="Richards T."/>
            <person name="Worden A.Z."/>
            <person name="Zhang X."/>
            <person name="Grigoriev I.V."/>
            <person name="Allen A.E."/>
            <person name="Bidle K."/>
            <person name="Borodovsky M."/>
            <person name="Bowler C."/>
            <person name="Brownlee C."/>
            <person name="Cock J.M."/>
            <person name="Elias M."/>
            <person name="Gladyshev V.N."/>
            <person name="Groth M."/>
            <person name="Guda C."/>
            <person name="Hadaegh A."/>
            <person name="Iglesias-Rodriguez M.D."/>
            <person name="Jenkins J."/>
            <person name="Jones B.M."/>
            <person name="Lawson T."/>
            <person name="Leese F."/>
            <person name="Lindquist E."/>
            <person name="Lobanov A."/>
            <person name="Lomsadze A."/>
            <person name="Malik S.B."/>
            <person name="Marsh M.E."/>
            <person name="Mackinder L."/>
            <person name="Mock T."/>
            <person name="Mueller-Roeber B."/>
            <person name="Pagarete A."/>
            <person name="Parker M."/>
            <person name="Probert I."/>
            <person name="Quesneville H."/>
            <person name="Raines C."/>
            <person name="Rensing S.A."/>
            <person name="Riano-Pachon D.M."/>
            <person name="Richier S."/>
            <person name="Rokitta S."/>
            <person name="Shiraiwa Y."/>
            <person name="Soanes D.M."/>
            <person name="van der Giezen M."/>
            <person name="Wahlund T.M."/>
            <person name="Williams B."/>
            <person name="Wilson W."/>
            <person name="Wolfe G."/>
            <person name="Wurch L.L."/>
        </authorList>
    </citation>
    <scope>NUCLEOTIDE SEQUENCE</scope>
</reference>
<dbReference type="KEGG" id="ehx:EMIHUDRAFT_212303"/>
<feature type="region of interest" description="Disordered" evidence="1">
    <location>
        <begin position="675"/>
        <end position="697"/>
    </location>
</feature>
<dbReference type="PaxDb" id="2903-EOD13798"/>
<dbReference type="RefSeq" id="XP_005766227.1">
    <property type="nucleotide sequence ID" value="XM_005766170.1"/>
</dbReference>
<feature type="transmembrane region" description="Helical" evidence="2">
    <location>
        <begin position="89"/>
        <end position="106"/>
    </location>
</feature>
<feature type="transmembrane region" description="Helical" evidence="2">
    <location>
        <begin position="226"/>
        <end position="248"/>
    </location>
</feature>
<dbReference type="AlphaFoldDB" id="A0A0D3IRB3"/>
<evidence type="ECO:0008006" key="5">
    <source>
        <dbReference type="Google" id="ProtNLM"/>
    </source>
</evidence>
<dbReference type="EnsemblProtists" id="EOD13798">
    <property type="protein sequence ID" value="EOD13798"/>
    <property type="gene ID" value="EMIHUDRAFT_212303"/>
</dbReference>
<accession>A0A0D3IRB3</accession>
<evidence type="ECO:0000256" key="1">
    <source>
        <dbReference type="SAM" id="MobiDB-lite"/>
    </source>
</evidence>